<dbReference type="AlphaFoldDB" id="A0A1I8AMD6"/>
<dbReference type="Proteomes" id="UP000095287">
    <property type="component" value="Unplaced"/>
</dbReference>
<keyword evidence="2" id="KW-1185">Reference proteome</keyword>
<evidence type="ECO:0000256" key="1">
    <source>
        <dbReference type="SAM" id="MobiDB-lite"/>
    </source>
</evidence>
<evidence type="ECO:0000313" key="2">
    <source>
        <dbReference type="Proteomes" id="UP000095287"/>
    </source>
</evidence>
<accession>A0A1I8AMD6</accession>
<name>A0A1I8AMD6_9BILA</name>
<feature type="region of interest" description="Disordered" evidence="1">
    <location>
        <begin position="1"/>
        <end position="71"/>
    </location>
</feature>
<dbReference type="WBParaSite" id="L893_g710.t1">
    <property type="protein sequence ID" value="L893_g710.t1"/>
    <property type="gene ID" value="L893_g710"/>
</dbReference>
<organism evidence="2 3">
    <name type="scientific">Steinernema glaseri</name>
    <dbReference type="NCBI Taxonomy" id="37863"/>
    <lineage>
        <taxon>Eukaryota</taxon>
        <taxon>Metazoa</taxon>
        <taxon>Ecdysozoa</taxon>
        <taxon>Nematoda</taxon>
        <taxon>Chromadorea</taxon>
        <taxon>Rhabditida</taxon>
        <taxon>Tylenchina</taxon>
        <taxon>Panagrolaimomorpha</taxon>
        <taxon>Strongyloidoidea</taxon>
        <taxon>Steinernematidae</taxon>
        <taxon>Steinernema</taxon>
    </lineage>
</organism>
<proteinExistence type="predicted"/>
<sequence length="71" mass="7957">MKEDKSEISVDIPKSPKLNFIPFPKIRDLGKGPDGQSSRSPECKRSRRCSSTSSLEVDGHLLGKIRPSRFE</sequence>
<protein>
    <submittedName>
        <fullName evidence="3">Uncharacterized protein</fullName>
    </submittedName>
</protein>
<reference evidence="3" key="1">
    <citation type="submission" date="2016-11" db="UniProtKB">
        <authorList>
            <consortium name="WormBaseParasite"/>
        </authorList>
    </citation>
    <scope>IDENTIFICATION</scope>
</reference>
<evidence type="ECO:0000313" key="3">
    <source>
        <dbReference type="WBParaSite" id="L893_g710.t1"/>
    </source>
</evidence>